<name>A0A1E5T9Z9_9FLAO</name>
<evidence type="ECO:0000313" key="5">
    <source>
        <dbReference type="Proteomes" id="UP000095713"/>
    </source>
</evidence>
<dbReference type="Proteomes" id="UP000095713">
    <property type="component" value="Unassembled WGS sequence"/>
</dbReference>
<evidence type="ECO:0000259" key="3">
    <source>
        <dbReference type="Pfam" id="PF18962"/>
    </source>
</evidence>
<protein>
    <recommendedName>
        <fullName evidence="3">Secretion system C-terminal sorting domain-containing protein</fullName>
    </recommendedName>
</protein>
<dbReference type="AlphaFoldDB" id="A0A1E5T9Z9"/>
<dbReference type="Gene3D" id="2.60.120.260">
    <property type="entry name" value="Galactose-binding domain-like"/>
    <property type="match status" value="1"/>
</dbReference>
<keyword evidence="1 2" id="KW-0732">Signal</keyword>
<keyword evidence="5" id="KW-1185">Reference proteome</keyword>
<gene>
    <name evidence="4" type="ORF">A8C32_01765</name>
</gene>
<dbReference type="Pfam" id="PF18962">
    <property type="entry name" value="Por_Secre_tail"/>
    <property type="match status" value="1"/>
</dbReference>
<proteinExistence type="predicted"/>
<accession>A0A1E5T9Z9</accession>
<comment type="caution">
    <text evidence="4">The sequence shown here is derived from an EMBL/GenBank/DDBJ whole genome shotgun (WGS) entry which is preliminary data.</text>
</comment>
<feature type="signal peptide" evidence="2">
    <location>
        <begin position="1"/>
        <end position="19"/>
    </location>
</feature>
<evidence type="ECO:0000256" key="1">
    <source>
        <dbReference type="ARBA" id="ARBA00022729"/>
    </source>
</evidence>
<dbReference type="EMBL" id="MDJD01000034">
    <property type="protein sequence ID" value="OEK08215.1"/>
    <property type="molecule type" value="Genomic_DNA"/>
</dbReference>
<evidence type="ECO:0000256" key="2">
    <source>
        <dbReference type="SAM" id="SignalP"/>
    </source>
</evidence>
<reference evidence="4 5" key="1">
    <citation type="submission" date="2016-05" db="EMBL/GenBank/DDBJ databases">
        <title>Draft Genome Sequence of Algibacter sp. Strain SK-16 Isolated from the Surface Water of Aburatsubo Inlet.</title>
        <authorList>
            <person name="Wong S.-K."/>
            <person name="Yoshizawa S."/>
            <person name="Nakajima Y."/>
            <person name="Ogura Y."/>
            <person name="Tetsuya H."/>
            <person name="Hamasaki K."/>
        </authorList>
    </citation>
    <scope>NUCLEOTIDE SEQUENCE [LARGE SCALE GENOMIC DNA]</scope>
    <source>
        <strain evidence="4 5">SK-16</strain>
    </source>
</reference>
<dbReference type="InterPro" id="IPR026444">
    <property type="entry name" value="Secre_tail"/>
</dbReference>
<organism evidence="4 5">
    <name type="scientific">Flavivirga aquatica</name>
    <dbReference type="NCBI Taxonomy" id="1849968"/>
    <lineage>
        <taxon>Bacteria</taxon>
        <taxon>Pseudomonadati</taxon>
        <taxon>Bacteroidota</taxon>
        <taxon>Flavobacteriia</taxon>
        <taxon>Flavobacteriales</taxon>
        <taxon>Flavobacteriaceae</taxon>
        <taxon>Flavivirga</taxon>
    </lineage>
</organism>
<evidence type="ECO:0000313" key="4">
    <source>
        <dbReference type="EMBL" id="OEK08215.1"/>
    </source>
</evidence>
<dbReference type="NCBIfam" id="TIGR04183">
    <property type="entry name" value="Por_Secre_tail"/>
    <property type="match status" value="1"/>
</dbReference>
<sequence length="565" mass="62889">MLSILCFLVTLFFTQLSTAQVNLVKNPSFEQGAIPNGVSELHFATYWSHYKGECIPNNPNIQSTFKSSDLFDEKSLSPQVGIPNNKFTTSAGLPERTGKKRYAGIYTAVYPPASASDERIRGTLANKLQAGGYNLSLYLARAKNFYGGSNPQLDPVNYYNVEVVLRKGNSCSQSKIIYSSPSVTNFQWQQYGTSFVITQAEANIYDKVEVRLKIWPLEKMGNDNARAILIDDVSISQVVCNLNTAFSANITCHVSSNTVSINVSNNGTNPNGVAHQYEILEMSSLSIADANVISTLGHVNAASGSYSVPNVGGKYYMIKHGVWTATCSWKEQRKVLEIPFSFNGAVNSNFSGDLNTPSSGSPYIKVKSTMINTTSNWIVFKNTVNTYPNLSSWSLHTLVNSSTPTHNYNVPNVQHGMFYLVRHISRTNCSQIDYTDKIFYVFAKHNVSGQGKSGLSYNLVSEKRYEVSETEHKESVEKVSRMKQETNKNQLIQFYSNSSRDQVFIKGDLSLDGAQVDVTNIYGKTVYSNIWITGDFINVSSWNKGIYIVRIKTEKEIISKKVVIE</sequence>
<feature type="domain" description="Secretion system C-terminal sorting" evidence="3">
    <location>
        <begin position="497"/>
        <end position="564"/>
    </location>
</feature>
<feature type="chain" id="PRO_5009186194" description="Secretion system C-terminal sorting domain-containing protein" evidence="2">
    <location>
        <begin position="20"/>
        <end position="565"/>
    </location>
</feature>